<evidence type="ECO:0000256" key="4">
    <source>
        <dbReference type="ARBA" id="ARBA00022705"/>
    </source>
</evidence>
<sequence length="767" mass="87376">MNRPLVLLIDSNAIIHRAYHAYPKTLVTTKGLQVNATFGFFSIVLQVIDKFKPSQVFFAFDSKEKTFRHKMFPEYKATRKKIDPELIEQFKLIKEILTDSNITVLEKDGYEADDIIGTISKSDQLKGIEKIIVTGDGDLLQLINEEVKVFLSGSAFQKSALHDSKTAEKKLGYTISQIIEYKGLRGDTSDNIPGVKGIGEVSAKKLLNKYKTIENVFENLNELENTVKKKLTSNSDIALLSRRLASVDTNVPVRIDYSNHAISGYKIAELREWFVRLEFHSLVGRLEKLDTKKEALKHELETYQPNLFDVEKKGGEEMTKTVTVVQQNTTISKKTNRLFIQIFKNEQESCTVVNMYFQNEGKIYLNVNENEYLKKIQTDNIDTLKVIVNDSKTLNLFHIEKGIKPLPINFDIKLVAHLLDYSNSKLSLDDLFIKYLGSGNSVNDDNEKILMMSDLYICLSNKIEEFNSKDWNIHKLFNEVELPLSLVLAKMQNTGIKLDIKYLNEFEKKISKMIDKKIINIYKLAGEEFNIASPKQLGEVLFGKMKLPGAKKSKNGSFSTNEKILVNLKNSYPIIKEILEYRQLSKLKSTYTSTLVAEVNEETGRIHSKFHQDVTTTGRLSSTEPNLQNIPISSDLGQEVRKAFVAEDGNKFVFFDYSQQELRLLAHLSGEPKLIDAFTNNVDIHALTASQVLNKPIEDITKEERRAGKTINFGIVYGISSYGLSERLDIDNTTAQNYINGFFETYPKVRVYFDELIMSAKMNGYVT</sequence>
<dbReference type="InterPro" id="IPR036397">
    <property type="entry name" value="RNaseH_sf"/>
</dbReference>
<dbReference type="AlphaFoldDB" id="A0A955L134"/>
<evidence type="ECO:0000256" key="7">
    <source>
        <dbReference type="ARBA" id="ARBA00023125"/>
    </source>
</evidence>
<keyword evidence="7 11" id="KW-0238">DNA-binding</keyword>
<dbReference type="InterPro" id="IPR036279">
    <property type="entry name" value="5-3_exonuclease_C_sf"/>
</dbReference>
<dbReference type="GO" id="GO:0006261">
    <property type="term" value="P:DNA-templated DNA replication"/>
    <property type="evidence" value="ECO:0007669"/>
    <property type="project" value="UniProtKB-UniRule"/>
</dbReference>
<dbReference type="CDD" id="cd09898">
    <property type="entry name" value="H3TH_53EXO"/>
    <property type="match status" value="1"/>
</dbReference>
<comment type="similarity">
    <text evidence="1 11">Belongs to the DNA polymerase type-A family.</text>
</comment>
<dbReference type="FunFam" id="1.10.150.20:FF:000003">
    <property type="entry name" value="DNA polymerase I"/>
    <property type="match status" value="1"/>
</dbReference>
<evidence type="ECO:0000256" key="2">
    <source>
        <dbReference type="ARBA" id="ARBA00022679"/>
    </source>
</evidence>
<evidence type="ECO:0000313" key="16">
    <source>
        <dbReference type="Proteomes" id="UP000745577"/>
    </source>
</evidence>
<dbReference type="GO" id="GO:0006302">
    <property type="term" value="P:double-strand break repair"/>
    <property type="evidence" value="ECO:0007669"/>
    <property type="project" value="TreeGrafter"/>
</dbReference>
<dbReference type="InterPro" id="IPR001098">
    <property type="entry name" value="DNA-dir_DNA_pol_A_palm_dom"/>
</dbReference>
<keyword evidence="2 11" id="KW-0808">Transferase</keyword>
<dbReference type="Pfam" id="PF00476">
    <property type="entry name" value="DNA_pol_A"/>
    <property type="match status" value="1"/>
</dbReference>
<dbReference type="NCBIfam" id="TIGR00593">
    <property type="entry name" value="pola"/>
    <property type="match status" value="1"/>
</dbReference>
<comment type="function">
    <text evidence="11">In addition to polymerase activity, this DNA polymerase exhibits 5'-3' exonuclease activity.</text>
</comment>
<dbReference type="Proteomes" id="UP000745577">
    <property type="component" value="Unassembled WGS sequence"/>
</dbReference>
<dbReference type="SUPFAM" id="SSF53098">
    <property type="entry name" value="Ribonuclease H-like"/>
    <property type="match status" value="1"/>
</dbReference>
<evidence type="ECO:0000313" key="15">
    <source>
        <dbReference type="EMBL" id="MCA9379970.1"/>
    </source>
</evidence>
<dbReference type="Gene3D" id="3.30.420.10">
    <property type="entry name" value="Ribonuclease H-like superfamily/Ribonuclease H"/>
    <property type="match status" value="1"/>
</dbReference>
<keyword evidence="5 11" id="KW-0227">DNA damage</keyword>
<gene>
    <name evidence="11 15" type="primary">polA</name>
    <name evidence="15" type="ORF">KC675_02195</name>
</gene>
<dbReference type="InterPro" id="IPR019760">
    <property type="entry name" value="DNA-dir_DNA_pol_A_CS"/>
</dbReference>
<dbReference type="InterPro" id="IPR002421">
    <property type="entry name" value="5-3_exonuclease"/>
</dbReference>
<dbReference type="Pfam" id="PF02739">
    <property type="entry name" value="5_3_exonuc_N"/>
    <property type="match status" value="1"/>
</dbReference>
<comment type="caution">
    <text evidence="15">The sequence shown here is derived from an EMBL/GenBank/DDBJ whole genome shotgun (WGS) entry which is preliminary data.</text>
</comment>
<dbReference type="InterPro" id="IPR018320">
    <property type="entry name" value="DNA_polymerase_1"/>
</dbReference>
<evidence type="ECO:0000256" key="6">
    <source>
        <dbReference type="ARBA" id="ARBA00022932"/>
    </source>
</evidence>
<dbReference type="InterPro" id="IPR020045">
    <property type="entry name" value="DNA_polI_H3TH"/>
</dbReference>
<dbReference type="Gene3D" id="3.30.70.370">
    <property type="match status" value="1"/>
</dbReference>
<evidence type="ECO:0000256" key="3">
    <source>
        <dbReference type="ARBA" id="ARBA00022695"/>
    </source>
</evidence>
<dbReference type="Gene3D" id="3.40.50.1010">
    <property type="entry name" value="5'-nuclease"/>
    <property type="match status" value="1"/>
</dbReference>
<evidence type="ECO:0000256" key="8">
    <source>
        <dbReference type="ARBA" id="ARBA00023204"/>
    </source>
</evidence>
<dbReference type="GO" id="GO:0003887">
    <property type="term" value="F:DNA-directed DNA polymerase activity"/>
    <property type="evidence" value="ECO:0007669"/>
    <property type="project" value="UniProtKB-UniRule"/>
</dbReference>
<dbReference type="Pfam" id="PF01367">
    <property type="entry name" value="5_3_exonuc"/>
    <property type="match status" value="1"/>
</dbReference>
<dbReference type="SMART" id="SM00279">
    <property type="entry name" value="HhH2"/>
    <property type="match status" value="1"/>
</dbReference>
<protein>
    <recommendedName>
        <fullName evidence="10 11">DNA polymerase I</fullName>
        <ecNumber evidence="10 11">2.7.7.7</ecNumber>
    </recommendedName>
</protein>
<organism evidence="15 16">
    <name type="scientific">Candidatus Dojkabacteria bacterium</name>
    <dbReference type="NCBI Taxonomy" id="2099670"/>
    <lineage>
        <taxon>Bacteria</taxon>
        <taxon>Candidatus Dojkabacteria</taxon>
    </lineage>
</organism>
<keyword evidence="12" id="KW-0175">Coiled coil</keyword>
<dbReference type="GO" id="GO:0003677">
    <property type="term" value="F:DNA binding"/>
    <property type="evidence" value="ECO:0007669"/>
    <property type="project" value="UniProtKB-UniRule"/>
</dbReference>
<dbReference type="SMART" id="SM00475">
    <property type="entry name" value="53EXOc"/>
    <property type="match status" value="1"/>
</dbReference>
<dbReference type="Gene3D" id="1.20.1060.10">
    <property type="entry name" value="Taq DNA Polymerase, Chain T, domain 4"/>
    <property type="match status" value="1"/>
</dbReference>
<reference evidence="15" key="2">
    <citation type="journal article" date="2021" name="Microbiome">
        <title>Successional dynamics and alternative stable states in a saline activated sludge microbial community over 9 years.</title>
        <authorList>
            <person name="Wang Y."/>
            <person name="Ye J."/>
            <person name="Ju F."/>
            <person name="Liu L."/>
            <person name="Boyd J.A."/>
            <person name="Deng Y."/>
            <person name="Parks D.H."/>
            <person name="Jiang X."/>
            <person name="Yin X."/>
            <person name="Woodcroft B.J."/>
            <person name="Tyson G.W."/>
            <person name="Hugenholtz P."/>
            <person name="Polz M.F."/>
            <person name="Zhang T."/>
        </authorList>
    </citation>
    <scope>NUCLEOTIDE SEQUENCE</scope>
    <source>
        <strain evidence="15">HKST-UBA15</strain>
    </source>
</reference>
<feature type="domain" description="DNA-directed DNA polymerase family A palm" evidence="14">
    <location>
        <begin position="637"/>
        <end position="767"/>
    </location>
</feature>
<accession>A0A955L134</accession>
<keyword evidence="8 11" id="KW-0234">DNA repair</keyword>
<dbReference type="Gene3D" id="1.10.150.20">
    <property type="entry name" value="5' to 3' exonuclease, C-terminal subdomain"/>
    <property type="match status" value="2"/>
</dbReference>
<dbReference type="InterPro" id="IPR020046">
    <property type="entry name" value="5-3_exonucl_a-hlix_arch_N"/>
</dbReference>
<keyword evidence="11" id="KW-0269">Exonuclease</keyword>
<dbReference type="SUPFAM" id="SSF47807">
    <property type="entry name" value="5' to 3' exonuclease, C-terminal subdomain"/>
    <property type="match status" value="1"/>
</dbReference>
<evidence type="ECO:0000256" key="11">
    <source>
        <dbReference type="RuleBase" id="RU004460"/>
    </source>
</evidence>
<dbReference type="InterPro" id="IPR012337">
    <property type="entry name" value="RNaseH-like_sf"/>
</dbReference>
<evidence type="ECO:0000256" key="5">
    <source>
        <dbReference type="ARBA" id="ARBA00022763"/>
    </source>
</evidence>
<evidence type="ECO:0000256" key="9">
    <source>
        <dbReference type="ARBA" id="ARBA00049244"/>
    </source>
</evidence>
<dbReference type="NCBIfam" id="NF004397">
    <property type="entry name" value="PRK05755.1"/>
    <property type="match status" value="1"/>
</dbReference>
<keyword evidence="3 11" id="KW-0548">Nucleotidyltransferase</keyword>
<proteinExistence type="inferred from homology"/>
<dbReference type="FunFam" id="1.20.1060.10:FF:000001">
    <property type="entry name" value="DNA polymerase I"/>
    <property type="match status" value="1"/>
</dbReference>
<dbReference type="EC" id="2.7.7.7" evidence="10 11"/>
<evidence type="ECO:0000256" key="1">
    <source>
        <dbReference type="ARBA" id="ARBA00007705"/>
    </source>
</evidence>
<dbReference type="SUPFAM" id="SSF88723">
    <property type="entry name" value="PIN domain-like"/>
    <property type="match status" value="1"/>
</dbReference>
<dbReference type="CDD" id="cd09859">
    <property type="entry name" value="PIN_53EXO"/>
    <property type="match status" value="1"/>
</dbReference>
<keyword evidence="4 11" id="KW-0235">DNA replication</keyword>
<keyword evidence="6 11" id="KW-0239">DNA-directed DNA polymerase</keyword>
<dbReference type="PRINTS" id="PR00868">
    <property type="entry name" value="DNAPOLI"/>
</dbReference>
<dbReference type="PANTHER" id="PTHR10133:SF27">
    <property type="entry name" value="DNA POLYMERASE NU"/>
    <property type="match status" value="1"/>
</dbReference>
<name>A0A955L134_9BACT</name>
<dbReference type="GO" id="GO:0008409">
    <property type="term" value="F:5'-3' exonuclease activity"/>
    <property type="evidence" value="ECO:0007669"/>
    <property type="project" value="UniProtKB-UniRule"/>
</dbReference>
<dbReference type="SUPFAM" id="SSF56672">
    <property type="entry name" value="DNA/RNA polymerases"/>
    <property type="match status" value="1"/>
</dbReference>
<reference evidence="15" key="1">
    <citation type="submission" date="2020-04" db="EMBL/GenBank/DDBJ databases">
        <authorList>
            <person name="Zhang T."/>
        </authorList>
    </citation>
    <scope>NUCLEOTIDE SEQUENCE</scope>
    <source>
        <strain evidence="15">HKST-UBA15</strain>
    </source>
</reference>
<comment type="catalytic activity">
    <reaction evidence="9 11">
        <text>DNA(n) + a 2'-deoxyribonucleoside 5'-triphosphate = DNA(n+1) + diphosphate</text>
        <dbReference type="Rhea" id="RHEA:22508"/>
        <dbReference type="Rhea" id="RHEA-COMP:17339"/>
        <dbReference type="Rhea" id="RHEA-COMP:17340"/>
        <dbReference type="ChEBI" id="CHEBI:33019"/>
        <dbReference type="ChEBI" id="CHEBI:61560"/>
        <dbReference type="ChEBI" id="CHEBI:173112"/>
        <dbReference type="EC" id="2.7.7.7"/>
    </reaction>
</comment>
<keyword evidence="11" id="KW-0378">Hydrolase</keyword>
<evidence type="ECO:0000259" key="13">
    <source>
        <dbReference type="SMART" id="SM00475"/>
    </source>
</evidence>
<dbReference type="InterPro" id="IPR002298">
    <property type="entry name" value="DNA_polymerase_A"/>
</dbReference>
<dbReference type="EMBL" id="JAGQLL010000022">
    <property type="protein sequence ID" value="MCA9379970.1"/>
    <property type="molecule type" value="Genomic_DNA"/>
</dbReference>
<dbReference type="InterPro" id="IPR008918">
    <property type="entry name" value="HhH2"/>
</dbReference>
<keyword evidence="11" id="KW-0540">Nuclease</keyword>
<feature type="domain" description="5'-3' exonuclease" evidence="13">
    <location>
        <begin position="2"/>
        <end position="263"/>
    </location>
</feature>
<evidence type="ECO:0000256" key="12">
    <source>
        <dbReference type="SAM" id="Coils"/>
    </source>
</evidence>
<dbReference type="PANTHER" id="PTHR10133">
    <property type="entry name" value="DNA POLYMERASE I"/>
    <property type="match status" value="1"/>
</dbReference>
<dbReference type="InterPro" id="IPR029060">
    <property type="entry name" value="PIN-like_dom_sf"/>
</dbReference>
<feature type="non-terminal residue" evidence="15">
    <location>
        <position position="767"/>
    </location>
</feature>
<dbReference type="SMART" id="SM00482">
    <property type="entry name" value="POLAc"/>
    <property type="match status" value="1"/>
</dbReference>
<feature type="coiled-coil region" evidence="12">
    <location>
        <begin position="203"/>
        <end position="233"/>
    </location>
</feature>
<evidence type="ECO:0000259" key="14">
    <source>
        <dbReference type="SMART" id="SM00482"/>
    </source>
</evidence>
<dbReference type="InterPro" id="IPR043502">
    <property type="entry name" value="DNA/RNA_pol_sf"/>
</dbReference>
<dbReference type="PROSITE" id="PS00447">
    <property type="entry name" value="DNA_POLYMERASE_A"/>
    <property type="match status" value="1"/>
</dbReference>
<evidence type="ECO:0000256" key="10">
    <source>
        <dbReference type="NCBIfam" id="TIGR00593"/>
    </source>
</evidence>